<dbReference type="EMBL" id="PVWQ01000005">
    <property type="protein sequence ID" value="RDW81242.1"/>
    <property type="molecule type" value="Genomic_DNA"/>
</dbReference>
<reference evidence="2 3" key="1">
    <citation type="journal article" date="2018" name="IMA Fungus">
        <title>IMA Genome-F 9: Draft genome sequence of Annulohypoxylon stygium, Aspergillus mulundensis, Berkeleyomyces basicola (syn. Thielaviopsis basicola), Ceratocystis smalleyi, two Cercospora beticola strains, Coleophoma cylindrospora, Fusarium fracticaudum, Phialophora cf. hyalina, and Morchella septimelata.</title>
        <authorList>
            <person name="Wingfield B.D."/>
            <person name="Bills G.F."/>
            <person name="Dong Y."/>
            <person name="Huang W."/>
            <person name="Nel W.J."/>
            <person name="Swalarsk-Parry B.S."/>
            <person name="Vaghefi N."/>
            <person name="Wilken P.M."/>
            <person name="An Z."/>
            <person name="de Beer Z.W."/>
            <person name="De Vos L."/>
            <person name="Chen L."/>
            <person name="Duong T.A."/>
            <person name="Gao Y."/>
            <person name="Hammerbacher A."/>
            <person name="Kikkert J.R."/>
            <person name="Li Y."/>
            <person name="Li H."/>
            <person name="Li K."/>
            <person name="Li Q."/>
            <person name="Liu X."/>
            <person name="Ma X."/>
            <person name="Naidoo K."/>
            <person name="Pethybridge S.J."/>
            <person name="Sun J."/>
            <person name="Steenkamp E.T."/>
            <person name="van der Nest M.A."/>
            <person name="van Wyk S."/>
            <person name="Wingfield M.J."/>
            <person name="Xiong C."/>
            <person name="Yue Q."/>
            <person name="Zhang X."/>
        </authorList>
    </citation>
    <scope>NUCLEOTIDE SEQUENCE [LARGE SCALE GENOMIC DNA]</scope>
    <source>
        <strain evidence="2 3">DSM 5745</strain>
    </source>
</reference>
<keyword evidence="3" id="KW-1185">Reference proteome</keyword>
<feature type="region of interest" description="Disordered" evidence="1">
    <location>
        <begin position="159"/>
        <end position="230"/>
    </location>
</feature>
<feature type="compositionally biased region" description="Basic residues" evidence="1">
    <location>
        <begin position="175"/>
        <end position="184"/>
    </location>
</feature>
<evidence type="ECO:0000256" key="1">
    <source>
        <dbReference type="SAM" id="MobiDB-lite"/>
    </source>
</evidence>
<dbReference type="RefSeq" id="XP_026604295.1">
    <property type="nucleotide sequence ID" value="XM_026746815.1"/>
</dbReference>
<dbReference type="PANTHER" id="PTHR28054:SF1">
    <property type="entry name" value="RNA POLYMERASE I-SPECIFIC TRANSCRIPTION INITIATION FACTOR RRN10"/>
    <property type="match status" value="1"/>
</dbReference>
<evidence type="ECO:0000313" key="3">
    <source>
        <dbReference type="Proteomes" id="UP000256690"/>
    </source>
</evidence>
<dbReference type="STRING" id="1810919.A0A3D8S4M3"/>
<protein>
    <submittedName>
        <fullName evidence="2">Uncharacterized protein</fullName>
    </submittedName>
</protein>
<dbReference type="Proteomes" id="UP000256690">
    <property type="component" value="Unassembled WGS sequence"/>
</dbReference>
<feature type="compositionally biased region" description="Basic residues" evidence="1">
    <location>
        <begin position="203"/>
        <end position="215"/>
    </location>
</feature>
<sequence length="230" mass="26020">MSSSKSHFVDDDNVVQDAEPLTEKQRKRRANLYDAIAGRVNSHGFISAKSYASKYRDTASSSSRPIPPEEVLFRRKGMPVRYEETDTYFAHESLSSDRPLPSSELLEAIHSYTADFYDQAVRPNGRANHYSMNGRSLMFMGILLEELARESLGETGDLALVEGDTMPTDDEATSRPRKKGRKRATSLSSMYASSGEDLDTVVKRKKRNKRPRLTRRTSTTDIDTEAEDRR</sequence>
<dbReference type="GeneID" id="38115169"/>
<gene>
    <name evidence="2" type="ORF">DSM5745_04799</name>
</gene>
<accession>A0A3D8S4M3</accession>
<evidence type="ECO:0000313" key="2">
    <source>
        <dbReference type="EMBL" id="RDW81242.1"/>
    </source>
</evidence>
<organism evidence="2 3">
    <name type="scientific">Aspergillus mulundensis</name>
    <dbReference type="NCBI Taxonomy" id="1810919"/>
    <lineage>
        <taxon>Eukaryota</taxon>
        <taxon>Fungi</taxon>
        <taxon>Dikarya</taxon>
        <taxon>Ascomycota</taxon>
        <taxon>Pezizomycotina</taxon>
        <taxon>Eurotiomycetes</taxon>
        <taxon>Eurotiomycetidae</taxon>
        <taxon>Eurotiales</taxon>
        <taxon>Aspergillaceae</taxon>
        <taxon>Aspergillus</taxon>
        <taxon>Aspergillus subgen. Nidulantes</taxon>
    </lineage>
</organism>
<dbReference type="OrthoDB" id="2565191at2759"/>
<dbReference type="InterPro" id="IPR022793">
    <property type="entry name" value="Rrn10"/>
</dbReference>
<dbReference type="GO" id="GO:0006360">
    <property type="term" value="P:transcription by RNA polymerase I"/>
    <property type="evidence" value="ECO:0007669"/>
    <property type="project" value="InterPro"/>
</dbReference>
<feature type="region of interest" description="Disordered" evidence="1">
    <location>
        <begin position="1"/>
        <end position="27"/>
    </location>
</feature>
<dbReference type="PANTHER" id="PTHR28054">
    <property type="entry name" value="RNA POLYMERASE I-SPECIFIC TRANSCRIPTION INITIATION FACTOR RRN10"/>
    <property type="match status" value="1"/>
</dbReference>
<proteinExistence type="predicted"/>
<name>A0A3D8S4M3_9EURO</name>
<dbReference type="AlphaFoldDB" id="A0A3D8S4M3"/>
<comment type="caution">
    <text evidence="2">The sequence shown here is derived from an EMBL/GenBank/DDBJ whole genome shotgun (WGS) entry which is preliminary data.</text>
</comment>